<evidence type="ECO:0000313" key="13">
    <source>
        <dbReference type="Proteomes" id="UP000214747"/>
    </source>
</evidence>
<keyword evidence="4" id="KW-0285">Flavoprotein</keyword>
<reference evidence="12 13" key="1">
    <citation type="journal article" date="2010" name="Int. J. Syst. Evol. Microbiol.">
        <title>Reclassification of Herbaspirillum putei as a later heterotypic synonym of Herbaspirillum huttiense, with the description of H. huttiense subsp. huttiense subsp. nov. and H. huttiense subsp. putei subsp. nov., comb. nov., and description of Herbaspirillum aquaticum sp. nov.</title>
        <authorList>
            <person name="Dobritsa A.P."/>
            <person name="Reddy M.C."/>
            <person name="Samadpour M."/>
        </authorList>
    </citation>
    <scope>NUCLEOTIDE SEQUENCE [LARGE SCALE GENOMIC DNA]</scope>
    <source>
        <strain evidence="12 13">IEH 4430</strain>
    </source>
</reference>
<evidence type="ECO:0000256" key="2">
    <source>
        <dbReference type="ARBA" id="ARBA00009881"/>
    </source>
</evidence>
<evidence type="ECO:0000256" key="9">
    <source>
        <dbReference type="ARBA" id="ARBA00031155"/>
    </source>
</evidence>
<comment type="similarity">
    <text evidence="2">Belongs to the nitronate monooxygenase family. NMO class I subfamily.</text>
</comment>
<gene>
    <name evidence="12" type="ORF">CEJ45_09015</name>
</gene>
<keyword evidence="5" id="KW-0288">FMN</keyword>
<dbReference type="RefSeq" id="WP_088754814.1">
    <property type="nucleotide sequence ID" value="NZ_NJGV01000007.1"/>
</dbReference>
<keyword evidence="3" id="KW-0216">Detoxification</keyword>
<proteinExistence type="inferred from homology"/>
<evidence type="ECO:0000256" key="11">
    <source>
        <dbReference type="ARBA" id="ARBA00067136"/>
    </source>
</evidence>
<evidence type="ECO:0000256" key="5">
    <source>
        <dbReference type="ARBA" id="ARBA00022643"/>
    </source>
</evidence>
<name>A0A225SUJ8_9BURK</name>
<dbReference type="AlphaFoldDB" id="A0A225SUJ8"/>
<dbReference type="InterPro" id="IPR004136">
    <property type="entry name" value="NMO"/>
</dbReference>
<evidence type="ECO:0000256" key="8">
    <source>
        <dbReference type="ARBA" id="ARBA00023033"/>
    </source>
</evidence>
<evidence type="ECO:0000256" key="4">
    <source>
        <dbReference type="ARBA" id="ARBA00022630"/>
    </source>
</evidence>
<dbReference type="CDD" id="cd04730">
    <property type="entry name" value="NPD_like"/>
    <property type="match status" value="1"/>
</dbReference>
<dbReference type="InterPro" id="IPR013785">
    <property type="entry name" value="Aldolase_TIM"/>
</dbReference>
<dbReference type="GO" id="GO:0018580">
    <property type="term" value="F:nitronate monooxygenase activity"/>
    <property type="evidence" value="ECO:0007669"/>
    <property type="project" value="InterPro"/>
</dbReference>
<dbReference type="EMBL" id="NJGV01000007">
    <property type="protein sequence ID" value="OWY34893.1"/>
    <property type="molecule type" value="Genomic_DNA"/>
</dbReference>
<dbReference type="Pfam" id="PF03060">
    <property type="entry name" value="NMO"/>
    <property type="match status" value="1"/>
</dbReference>
<keyword evidence="6" id="KW-0547">Nucleotide-binding</keyword>
<evidence type="ECO:0000256" key="3">
    <source>
        <dbReference type="ARBA" id="ARBA00022575"/>
    </source>
</evidence>
<keyword evidence="8 12" id="KW-0503">Monooxygenase</keyword>
<dbReference type="GO" id="GO:0009636">
    <property type="term" value="P:response to toxic substance"/>
    <property type="evidence" value="ECO:0007669"/>
    <property type="project" value="UniProtKB-KW"/>
</dbReference>
<keyword evidence="13" id="KW-1185">Reference proteome</keyword>
<evidence type="ECO:0000313" key="12">
    <source>
        <dbReference type="EMBL" id="OWY34893.1"/>
    </source>
</evidence>
<evidence type="ECO:0000256" key="1">
    <source>
        <dbReference type="ARBA" id="ARBA00001917"/>
    </source>
</evidence>
<dbReference type="Gene3D" id="3.20.20.70">
    <property type="entry name" value="Aldolase class I"/>
    <property type="match status" value="1"/>
</dbReference>
<dbReference type="PANTHER" id="PTHR42747">
    <property type="entry name" value="NITRONATE MONOOXYGENASE-RELATED"/>
    <property type="match status" value="1"/>
</dbReference>
<protein>
    <recommendedName>
        <fullName evidence="11">Nitronate monooxygenase</fullName>
    </recommendedName>
    <alternativeName>
        <fullName evidence="9">Propionate 3-nitronate monooxygenase</fullName>
    </alternativeName>
</protein>
<dbReference type="FunFam" id="3.20.20.70:FF:000154">
    <property type="entry name" value="Probable nitronate monooxygenase"/>
    <property type="match status" value="1"/>
</dbReference>
<comment type="cofactor">
    <cofactor evidence="1">
        <name>FMN</name>
        <dbReference type="ChEBI" id="CHEBI:58210"/>
    </cofactor>
</comment>
<evidence type="ECO:0000256" key="7">
    <source>
        <dbReference type="ARBA" id="ARBA00023002"/>
    </source>
</evidence>
<dbReference type="GO" id="GO:0000166">
    <property type="term" value="F:nucleotide binding"/>
    <property type="evidence" value="ECO:0007669"/>
    <property type="project" value="UniProtKB-KW"/>
</dbReference>
<keyword evidence="7" id="KW-0560">Oxidoreductase</keyword>
<comment type="caution">
    <text evidence="12">The sequence shown here is derived from an EMBL/GenBank/DDBJ whole genome shotgun (WGS) entry which is preliminary data.</text>
</comment>
<dbReference type="SUPFAM" id="SSF51412">
    <property type="entry name" value="Inosine monophosphate dehydrogenase (IMPDH)"/>
    <property type="match status" value="1"/>
</dbReference>
<comment type="catalytic activity">
    <reaction evidence="10">
        <text>3 propionate 3-nitronate + 3 O2 + H2O = 3 3-oxopropanoate + 2 nitrate + nitrite + H2O2 + 3 H(+)</text>
        <dbReference type="Rhea" id="RHEA:57332"/>
        <dbReference type="ChEBI" id="CHEBI:15377"/>
        <dbReference type="ChEBI" id="CHEBI:15378"/>
        <dbReference type="ChEBI" id="CHEBI:15379"/>
        <dbReference type="ChEBI" id="CHEBI:16240"/>
        <dbReference type="ChEBI" id="CHEBI:16301"/>
        <dbReference type="ChEBI" id="CHEBI:17632"/>
        <dbReference type="ChEBI" id="CHEBI:33190"/>
        <dbReference type="ChEBI" id="CHEBI:136067"/>
    </reaction>
</comment>
<sequence length="353" mass="37148">MSNALLQRLGLAHPIIQAPMAGTSTVTMAAAASNAGALGSLALGASTVAQAREALAQLHALTDKPFNVNVFCHQPAALDAARDAAWIKHLQGHLDEFGGSISLPLKEIYQSFIVDSDMQQLLLEQPPAVVSFHFGLPDAAVIRSLKNAGVFLMATATNLDEARQIEAAGLDAIVAQGIEAGGHRGIFDEHKDEEIGTFALVRLLATQCRLPVIAAGGIMDGAGIAAALRLGAQAVQLGTAFLLTRESGANAAYRNLLKSSRAQHTRVTAAISGRRARGIVNRFMEEIDTPAAAPIPAYPAAYDAGKQLHAMATAREVHEFGAHWAGQGAALIRDGYTVGELVHLLVQEWRAQA</sequence>
<evidence type="ECO:0000256" key="6">
    <source>
        <dbReference type="ARBA" id="ARBA00022741"/>
    </source>
</evidence>
<organism evidence="12 13">
    <name type="scientific">Herbaspirillum aquaticum</name>
    <dbReference type="NCBI Taxonomy" id="568783"/>
    <lineage>
        <taxon>Bacteria</taxon>
        <taxon>Pseudomonadati</taxon>
        <taxon>Pseudomonadota</taxon>
        <taxon>Betaproteobacteria</taxon>
        <taxon>Burkholderiales</taxon>
        <taxon>Oxalobacteraceae</taxon>
        <taxon>Herbaspirillum</taxon>
    </lineage>
</organism>
<dbReference type="PANTHER" id="PTHR42747:SF3">
    <property type="entry name" value="NITRONATE MONOOXYGENASE-RELATED"/>
    <property type="match status" value="1"/>
</dbReference>
<accession>A0A225SUJ8</accession>
<dbReference type="Proteomes" id="UP000214747">
    <property type="component" value="Unassembled WGS sequence"/>
</dbReference>
<evidence type="ECO:0000256" key="10">
    <source>
        <dbReference type="ARBA" id="ARBA00049401"/>
    </source>
</evidence>